<gene>
    <name evidence="1" type="ORF">GWK47_024523</name>
</gene>
<keyword evidence="2" id="KW-1185">Reference proteome</keyword>
<organism evidence="1 2">
    <name type="scientific">Chionoecetes opilio</name>
    <name type="common">Atlantic snow crab</name>
    <name type="synonym">Cancer opilio</name>
    <dbReference type="NCBI Taxonomy" id="41210"/>
    <lineage>
        <taxon>Eukaryota</taxon>
        <taxon>Metazoa</taxon>
        <taxon>Ecdysozoa</taxon>
        <taxon>Arthropoda</taxon>
        <taxon>Crustacea</taxon>
        <taxon>Multicrustacea</taxon>
        <taxon>Malacostraca</taxon>
        <taxon>Eumalacostraca</taxon>
        <taxon>Eucarida</taxon>
        <taxon>Decapoda</taxon>
        <taxon>Pleocyemata</taxon>
        <taxon>Brachyura</taxon>
        <taxon>Eubrachyura</taxon>
        <taxon>Majoidea</taxon>
        <taxon>Majidae</taxon>
        <taxon>Chionoecetes</taxon>
    </lineage>
</organism>
<name>A0A8J4XLJ5_CHIOP</name>
<dbReference type="EMBL" id="JACEEZ010025052">
    <property type="protein sequence ID" value="KAG0705272.1"/>
    <property type="molecule type" value="Genomic_DNA"/>
</dbReference>
<reference evidence="1" key="1">
    <citation type="submission" date="2020-07" db="EMBL/GenBank/DDBJ databases">
        <title>The High-quality genome of the commercially important snow crab, Chionoecetes opilio.</title>
        <authorList>
            <person name="Jeong J.-H."/>
            <person name="Ryu S."/>
        </authorList>
    </citation>
    <scope>NUCLEOTIDE SEQUENCE</scope>
    <source>
        <strain evidence="1">MADBK_172401_WGS</strain>
        <tissue evidence="1">Digestive gland</tissue>
    </source>
</reference>
<protein>
    <submittedName>
        <fullName evidence="1">Uncharacterized protein</fullName>
    </submittedName>
</protein>
<sequence>MGAHLNKTSNLDSVNEALGNSSARRTGQGKRLPPTQEALLQHTRSQSTNGIWQPVINVSRSPNPRVLWMDSRECKRRPGVLGGPNLPEASKRLRELVSVAAKAPRAETMLMQRRRSGSAQPNYAAANSWSYRFGAGYIIAGP</sequence>
<dbReference type="AlphaFoldDB" id="A0A8J4XLJ5"/>
<comment type="caution">
    <text evidence="1">The sequence shown here is derived from an EMBL/GenBank/DDBJ whole genome shotgun (WGS) entry which is preliminary data.</text>
</comment>
<accession>A0A8J4XLJ5</accession>
<dbReference type="Proteomes" id="UP000770661">
    <property type="component" value="Unassembled WGS sequence"/>
</dbReference>
<evidence type="ECO:0000313" key="2">
    <source>
        <dbReference type="Proteomes" id="UP000770661"/>
    </source>
</evidence>
<proteinExistence type="predicted"/>
<evidence type="ECO:0000313" key="1">
    <source>
        <dbReference type="EMBL" id="KAG0705272.1"/>
    </source>
</evidence>